<organism evidence="1 2">
    <name type="scientific">Pseudomonas endophytica</name>
    <dbReference type="NCBI Taxonomy" id="1563157"/>
    <lineage>
        <taxon>Bacteria</taxon>
        <taxon>Pseudomonadati</taxon>
        <taxon>Pseudomonadota</taxon>
        <taxon>Gammaproteobacteria</taxon>
        <taxon>Pseudomonadales</taxon>
        <taxon>Pseudomonadaceae</taxon>
        <taxon>Pseudomonas</taxon>
    </lineage>
</organism>
<dbReference type="EMBL" id="LLWH01000160">
    <property type="protein sequence ID" value="KQB53796.1"/>
    <property type="molecule type" value="Genomic_DNA"/>
</dbReference>
<evidence type="ECO:0000313" key="2">
    <source>
        <dbReference type="Proteomes" id="UP000050342"/>
    </source>
</evidence>
<sequence>MVITGSEGNWTGFYISANNINWRPEGKWFAAVFGSVAQSDYGLRIWGPAGEIIFDSGSTPVVVTKANQSWAYAGFIQNPTLGGSHLYNNAMVAPMAEDEYFMINPFSRGLLQPQQINWTPAGIRFDWGANRLQIFAITNRPSGGAWLDIGQPAGVFARLPGT</sequence>
<evidence type="ECO:0000313" key="1">
    <source>
        <dbReference type="EMBL" id="KQB53796.1"/>
    </source>
</evidence>
<dbReference type="AlphaFoldDB" id="A0A0N8VSN2"/>
<dbReference type="Proteomes" id="UP000050342">
    <property type="component" value="Unassembled WGS sequence"/>
</dbReference>
<name>A0A0N8VSN2_9PSED</name>
<proteinExistence type="predicted"/>
<keyword evidence="2" id="KW-1185">Reference proteome</keyword>
<gene>
    <name evidence="1" type="ORF">AQS70_09295</name>
</gene>
<accession>A0A0N8VSN2</accession>
<dbReference type="STRING" id="1563157.AQS70_09295"/>
<comment type="caution">
    <text evidence="1">The sequence shown here is derived from an EMBL/GenBank/DDBJ whole genome shotgun (WGS) entry which is preliminary data.</text>
</comment>
<reference evidence="1 2" key="1">
    <citation type="submission" date="2015-10" db="EMBL/GenBank/DDBJ databases">
        <title>Pseudomonas helleri sp. nov. and Pseudomonas weihenstephanensis sp. nov., isolated from raw cows milk.</title>
        <authorList>
            <person name="Von Neubeck M."/>
            <person name="Huptas C."/>
            <person name="Wenning M."/>
            <person name="Scherer S."/>
        </authorList>
    </citation>
    <scope>NUCLEOTIDE SEQUENCE [LARGE SCALE GENOMIC DNA]</scope>
    <source>
        <strain evidence="1 2">BSTT44</strain>
    </source>
</reference>
<protein>
    <submittedName>
        <fullName evidence="1">Uncharacterized protein</fullName>
    </submittedName>
</protein>